<feature type="transmembrane region" description="Helical" evidence="6">
    <location>
        <begin position="741"/>
        <end position="762"/>
    </location>
</feature>
<evidence type="ECO:0000313" key="14">
    <source>
        <dbReference type="Proteomes" id="UP000483672"/>
    </source>
</evidence>
<dbReference type="GO" id="GO:0016020">
    <property type="term" value="C:membrane"/>
    <property type="evidence" value="ECO:0007669"/>
    <property type="project" value="UniProtKB-SubCell"/>
</dbReference>
<dbReference type="EMBL" id="WIWS01000150">
    <property type="protein sequence ID" value="KAF3202041.1"/>
    <property type="molecule type" value="Genomic_DNA"/>
</dbReference>
<dbReference type="EMBL" id="JAABOE010000039">
    <property type="protein sequence ID" value="KAF3179085.1"/>
    <property type="molecule type" value="Genomic_DNA"/>
</dbReference>
<dbReference type="Proteomes" id="UP000614610">
    <property type="component" value="Unassembled WGS sequence"/>
</dbReference>
<dbReference type="PANTHER" id="PTHR13315:SF4">
    <property type="entry name" value="METALLOPHOSPHOESTERASE, ISOFORM E"/>
    <property type="match status" value="1"/>
</dbReference>
<dbReference type="PANTHER" id="PTHR13315">
    <property type="entry name" value="METALLO PHOSPHOESTERASE RELATED"/>
    <property type="match status" value="1"/>
</dbReference>
<dbReference type="OrthoDB" id="5977743at2759"/>
<proteinExistence type="predicted"/>
<dbReference type="EMBL" id="WIWT01000042">
    <property type="protein sequence ID" value="KAF3209530.1"/>
    <property type="molecule type" value="Genomic_DNA"/>
</dbReference>
<comment type="caution">
    <text evidence="9">The sequence shown here is derived from an EMBL/GenBank/DDBJ whole genome shotgun (WGS) entry which is preliminary data.</text>
</comment>
<evidence type="ECO:0000256" key="3">
    <source>
        <dbReference type="ARBA" id="ARBA00022989"/>
    </source>
</evidence>
<feature type="transmembrane region" description="Helical" evidence="6">
    <location>
        <begin position="500"/>
        <end position="519"/>
    </location>
</feature>
<gene>
    <name evidence="9" type="ORF">TWF106_002618</name>
    <name evidence="11" type="ORF">TWF191_007319</name>
    <name evidence="10" type="ORF">TWF679_007356</name>
    <name evidence="8" type="ORF">TWF788_007169</name>
</gene>
<accession>A0A6G1MNH5</accession>
<dbReference type="GO" id="GO:0006506">
    <property type="term" value="P:GPI anchor biosynthetic process"/>
    <property type="evidence" value="ECO:0007669"/>
    <property type="project" value="InterPro"/>
</dbReference>
<keyword evidence="3 6" id="KW-1133">Transmembrane helix</keyword>
<dbReference type="Proteomes" id="UP000472727">
    <property type="component" value="Unassembled WGS sequence"/>
</dbReference>
<feature type="domain" description="Calcineurin-like phosphoesterase" evidence="7">
    <location>
        <begin position="141"/>
        <end position="404"/>
    </location>
</feature>
<dbReference type="InterPro" id="IPR033308">
    <property type="entry name" value="PGAP5/Cdc1/Ted1"/>
</dbReference>
<evidence type="ECO:0000256" key="2">
    <source>
        <dbReference type="ARBA" id="ARBA00022692"/>
    </source>
</evidence>
<comment type="subcellular location">
    <subcellularLocation>
        <location evidence="1">Membrane</location>
        <topology evidence="1">Multi-pass membrane protein</topology>
    </subcellularLocation>
</comment>
<dbReference type="InterPro" id="IPR004843">
    <property type="entry name" value="Calcineurin-like_PHP"/>
</dbReference>
<dbReference type="EMBL" id="WIPF01000045">
    <property type="protein sequence ID" value="KAF3220859.1"/>
    <property type="molecule type" value="Genomic_DNA"/>
</dbReference>
<evidence type="ECO:0000313" key="10">
    <source>
        <dbReference type="EMBL" id="KAF3209530.1"/>
    </source>
</evidence>
<keyword evidence="2 6" id="KW-0812">Transmembrane</keyword>
<evidence type="ECO:0000313" key="12">
    <source>
        <dbReference type="Proteomes" id="UP000472727"/>
    </source>
</evidence>
<dbReference type="AlphaFoldDB" id="A0A6G1MNH5"/>
<evidence type="ECO:0000313" key="11">
    <source>
        <dbReference type="EMBL" id="KAF3220859.1"/>
    </source>
</evidence>
<feature type="transmembrane region" description="Helical" evidence="6">
    <location>
        <begin position="30"/>
        <end position="49"/>
    </location>
</feature>
<dbReference type="InterPro" id="IPR029052">
    <property type="entry name" value="Metallo-depent_PP-like"/>
</dbReference>
<protein>
    <recommendedName>
        <fullName evidence="7">Calcineurin-like phosphoesterase domain-containing protein</fullName>
    </recommendedName>
</protein>
<dbReference type="SUPFAM" id="SSF56300">
    <property type="entry name" value="Metallo-dependent phosphatases"/>
    <property type="match status" value="1"/>
</dbReference>
<name>A0A6G1MNH5_ORBOL</name>
<evidence type="ECO:0000259" key="7">
    <source>
        <dbReference type="Pfam" id="PF00149"/>
    </source>
</evidence>
<dbReference type="Proteomes" id="UP000483672">
    <property type="component" value="Unassembled WGS sequence"/>
</dbReference>
<evidence type="ECO:0000256" key="4">
    <source>
        <dbReference type="ARBA" id="ARBA00023136"/>
    </source>
</evidence>
<dbReference type="GO" id="GO:0005783">
    <property type="term" value="C:endoplasmic reticulum"/>
    <property type="evidence" value="ECO:0007669"/>
    <property type="project" value="TreeGrafter"/>
</dbReference>
<keyword evidence="4 6" id="KW-0472">Membrane</keyword>
<organism evidence="9 12">
    <name type="scientific">Orbilia oligospora</name>
    <name type="common">Nematode-trapping fungus</name>
    <name type="synonym">Arthrobotrys oligospora</name>
    <dbReference type="NCBI Taxonomy" id="2813651"/>
    <lineage>
        <taxon>Eukaryota</taxon>
        <taxon>Fungi</taxon>
        <taxon>Dikarya</taxon>
        <taxon>Ascomycota</taxon>
        <taxon>Pezizomycotina</taxon>
        <taxon>Orbiliomycetes</taxon>
        <taxon>Orbiliales</taxon>
        <taxon>Orbiliaceae</taxon>
        <taxon>Orbilia</taxon>
    </lineage>
</organism>
<evidence type="ECO:0000256" key="6">
    <source>
        <dbReference type="SAM" id="Phobius"/>
    </source>
</evidence>
<evidence type="ECO:0000313" key="13">
    <source>
        <dbReference type="Proteomes" id="UP000479691"/>
    </source>
</evidence>
<dbReference type="Proteomes" id="UP000479691">
    <property type="component" value="Unassembled WGS sequence"/>
</dbReference>
<evidence type="ECO:0000256" key="5">
    <source>
        <dbReference type="SAM" id="MobiDB-lite"/>
    </source>
</evidence>
<dbReference type="GO" id="GO:0016787">
    <property type="term" value="F:hydrolase activity"/>
    <property type="evidence" value="ECO:0007669"/>
    <property type="project" value="InterPro"/>
</dbReference>
<sequence>MPSFSASRITGLVRSVPRLPLYVIHILRRISLYIFYTFASILGYFTEWAKIWWWETKRAGWRGQISINNLLRLVWIGVVYWGELAGFRDAVSRCNWSNWERWPEGATPEHAILIADPQLVDPHTYVRSKPAMAATMYYIDRYLGRVYQDILAGLSPSSVIFLGDLFDGGREWDTQDTAASPGGTGLGEKARMNDAYWHQEYERFQRLFPNAPGVLTIKSLPGNHDLGFGKGIKPAVYERFRTYFGETNSVWEIGNHSFVLADTVSMSDDRQSADGWRVGGKAKQWLDEYGKGMHQPVPRTPVPRKLMSQQIQLANEKDTGDQGQPPPQQNMFNRRLPSILLTHVPLYRGPNTPCGPLRESKAHGGGIPFRAGYQYSNVLSHDLSRDLLQKVSPTWVFSGDDHDYCVHEHSGVGDPGKGIRTGRWGVVKEITVKSISWCMGIRRPGILLLSLYNPDERDYPHENLIKNFEKNQARKKNRLDKATEYSINAQTHLCLLPDQLGIFILYAGLFAWTLIILAIKIQHSPYYHRASSSFSRSGKTGNPPPSLFISPEKANFNAKKQDPILPLATPTPTTATFMYHQHTLIPAVNGTTSSTLATPPLGGISQKPRATASGSLSPGGSRASSPRPGMGGYGYPPSGRVTPTSDRDDEKYKYRKEATVMIDPTGISGAMNQWIEKSGAGDVAAKGREEAKKWIDEKSFSLQKALQSNFVGRQVVKGWRKGKARVCGSWIERKTRDIRSVLWAVCLDCRDIAAIVLPFYWWCLTSY</sequence>
<evidence type="ECO:0000256" key="1">
    <source>
        <dbReference type="ARBA" id="ARBA00004141"/>
    </source>
</evidence>
<feature type="region of interest" description="Disordered" evidence="5">
    <location>
        <begin position="590"/>
        <end position="650"/>
    </location>
</feature>
<dbReference type="Pfam" id="PF00149">
    <property type="entry name" value="Metallophos"/>
    <property type="match status" value="1"/>
</dbReference>
<feature type="compositionally biased region" description="Low complexity" evidence="5">
    <location>
        <begin position="612"/>
        <end position="628"/>
    </location>
</feature>
<evidence type="ECO:0000313" key="9">
    <source>
        <dbReference type="EMBL" id="KAF3202041.1"/>
    </source>
</evidence>
<reference evidence="12 13" key="1">
    <citation type="submission" date="2019-06" db="EMBL/GenBank/DDBJ databases">
        <authorList>
            <person name="Palmer J.M."/>
        </authorList>
    </citation>
    <scope>NUCLEOTIDE SEQUENCE [LARGE SCALE GENOMIC DNA]</scope>
    <source>
        <strain evidence="9 12">TWF106</strain>
        <strain evidence="11 14">TWF191</strain>
        <strain evidence="10">TWF679</strain>
        <strain evidence="8 13">TWF788</strain>
    </source>
</reference>
<evidence type="ECO:0000313" key="8">
    <source>
        <dbReference type="EMBL" id="KAF3179085.1"/>
    </source>
</evidence>